<protein>
    <submittedName>
        <fullName evidence="3">Type 3 secretion system secretin</fullName>
    </submittedName>
</protein>
<dbReference type="Pfam" id="PF21304">
    <property type="entry name" value="T3S_SPI-1_N0"/>
    <property type="match status" value="1"/>
</dbReference>
<dbReference type="InterPro" id="IPR050810">
    <property type="entry name" value="Bact_Secretion_Sys_Channel"/>
</dbReference>
<dbReference type="InterPro" id="IPR049034">
    <property type="entry name" value="T3S_SPI-1_N0"/>
</dbReference>
<dbReference type="InterPro" id="IPR038591">
    <property type="entry name" value="NolW-like_sf"/>
</dbReference>
<dbReference type="Gene3D" id="3.55.50.30">
    <property type="match status" value="1"/>
</dbReference>
<reference evidence="3 4" key="1">
    <citation type="submission" date="2020-04" db="EMBL/GenBank/DDBJ databases">
        <authorList>
            <person name="De Canck E."/>
        </authorList>
    </citation>
    <scope>NUCLEOTIDE SEQUENCE [LARGE SCALE GENOMIC DNA]</scope>
    <source>
        <strain evidence="3 4">LMG 29739</strain>
    </source>
</reference>
<dbReference type="GO" id="GO:0015627">
    <property type="term" value="C:type II protein secretion system complex"/>
    <property type="evidence" value="ECO:0007669"/>
    <property type="project" value="TreeGrafter"/>
</dbReference>
<dbReference type="Proteomes" id="UP000494329">
    <property type="component" value="Unassembled WGS sequence"/>
</dbReference>
<organism evidence="3 4">
    <name type="scientific">Paraburkholderia solisilvae</name>
    <dbReference type="NCBI Taxonomy" id="624376"/>
    <lineage>
        <taxon>Bacteria</taxon>
        <taxon>Pseudomonadati</taxon>
        <taxon>Pseudomonadota</taxon>
        <taxon>Betaproteobacteria</taxon>
        <taxon>Burkholderiales</taxon>
        <taxon>Burkholderiaceae</taxon>
        <taxon>Paraburkholderia</taxon>
    </lineage>
</organism>
<feature type="signal peptide" evidence="1">
    <location>
        <begin position="1"/>
        <end position="27"/>
    </location>
</feature>
<dbReference type="RefSeq" id="WP_175114682.1">
    <property type="nucleotide sequence ID" value="NZ_CADIKF010000063.1"/>
</dbReference>
<gene>
    <name evidence="3" type="primary">sctC_6</name>
    <name evidence="3" type="ORF">LMG29739_05547</name>
</gene>
<evidence type="ECO:0000259" key="2">
    <source>
        <dbReference type="Pfam" id="PF21304"/>
    </source>
</evidence>
<dbReference type="AlphaFoldDB" id="A0A6J5ES96"/>
<dbReference type="EMBL" id="CADIKF010000063">
    <property type="protein sequence ID" value="CAB3769438.1"/>
    <property type="molecule type" value="Genomic_DNA"/>
</dbReference>
<feature type="domain" description="SPI-1 type 3 secretion system secretin N0" evidence="2">
    <location>
        <begin position="39"/>
        <end position="103"/>
    </location>
</feature>
<keyword evidence="1" id="KW-0732">Signal</keyword>
<proteinExistence type="predicted"/>
<accession>A0A6J5ES96</accession>
<feature type="chain" id="PRO_5027120166" evidence="1">
    <location>
        <begin position="28"/>
        <end position="453"/>
    </location>
</feature>
<evidence type="ECO:0000256" key="1">
    <source>
        <dbReference type="SAM" id="SignalP"/>
    </source>
</evidence>
<dbReference type="PANTHER" id="PTHR30332">
    <property type="entry name" value="PROBABLE GENERAL SECRETION PATHWAY PROTEIN D"/>
    <property type="match status" value="1"/>
</dbReference>
<dbReference type="PANTHER" id="PTHR30332:SF5">
    <property type="entry name" value="SPI-1 TYPE 3 SECRETION SYSTEM SECRETIN"/>
    <property type="match status" value="1"/>
</dbReference>
<dbReference type="Gene3D" id="3.30.1370.120">
    <property type="match status" value="1"/>
</dbReference>
<evidence type="ECO:0000313" key="3">
    <source>
        <dbReference type="EMBL" id="CAB3769438.1"/>
    </source>
</evidence>
<keyword evidence="4" id="KW-1185">Reference proteome</keyword>
<sequence>MNAARLRHLALRAAAAAAFAGATHAQAASVDWSGNRFVYATNGSSVADVLNVFAAGEHVPLRVSEPVAGIVSGRFAMPPQQFLDTLCNAYGLVWYYDGAALQVSPANAQQRIAMRPNFMSPHALVAALDRSGVTDAHFPPQVDDVAHTVRVQGPASYVERMRAAARRFEDDARAHVRTTVRIVRLTVATAADQTRTFDGRTMTVPGAATLLRRRFQHRAGDLRETAAPETAQADPVVEFDAPLPVIEADAVTNSILIRDKPERIDGDGMLVADLDVRPALVSVQTWVVDVDPQALAALQPALAAPRAAPAGEAAQAAFMTVADGGHALLAQLDALQAARHARLELARTALTLDGSAAVIDRHEARLAQRDGDAGGGDDAALDLWMSVQPALSGPASAPRIGLRVELGEDGEPNRHRIVETNVAPGDGVAIAAPPSDDPHAPRRLVLLVPRIAG</sequence>
<dbReference type="GO" id="GO:0009306">
    <property type="term" value="P:protein secretion"/>
    <property type="evidence" value="ECO:0007669"/>
    <property type="project" value="TreeGrafter"/>
</dbReference>
<evidence type="ECO:0000313" key="4">
    <source>
        <dbReference type="Proteomes" id="UP000494329"/>
    </source>
</evidence>
<name>A0A6J5ES96_9BURK</name>